<keyword evidence="1" id="KW-0472">Membrane</keyword>
<sequence>MIFFPSALLLLCAAFADPREYQAPATAVTALACLLAVVPGLFFVGCLAGLVL</sequence>
<evidence type="ECO:0000256" key="1">
    <source>
        <dbReference type="SAM" id="Phobius"/>
    </source>
</evidence>
<dbReference type="RefSeq" id="WP_369777934.1">
    <property type="nucleotide sequence ID" value="NZ_CP165727.1"/>
</dbReference>
<feature type="transmembrane region" description="Helical" evidence="1">
    <location>
        <begin position="26"/>
        <end position="51"/>
    </location>
</feature>
<proteinExistence type="predicted"/>
<accession>A0AB39Y490</accession>
<dbReference type="AlphaFoldDB" id="A0AB39Y490"/>
<gene>
    <name evidence="2" type="ORF">AB5J51_16005</name>
</gene>
<dbReference type="EMBL" id="CP165727">
    <property type="protein sequence ID" value="XDV64330.1"/>
    <property type="molecule type" value="Genomic_DNA"/>
</dbReference>
<keyword evidence="1" id="KW-0812">Transmembrane</keyword>
<keyword evidence="1" id="KW-1133">Transmembrane helix</keyword>
<evidence type="ECO:0000313" key="2">
    <source>
        <dbReference type="EMBL" id="XDV64330.1"/>
    </source>
</evidence>
<protein>
    <submittedName>
        <fullName evidence="2">Uncharacterized protein</fullName>
    </submittedName>
</protein>
<organism evidence="2">
    <name type="scientific">Streptomyces sp. R33</name>
    <dbReference type="NCBI Taxonomy" id="3238629"/>
    <lineage>
        <taxon>Bacteria</taxon>
        <taxon>Bacillati</taxon>
        <taxon>Actinomycetota</taxon>
        <taxon>Actinomycetes</taxon>
        <taxon>Kitasatosporales</taxon>
        <taxon>Streptomycetaceae</taxon>
        <taxon>Streptomyces</taxon>
    </lineage>
</organism>
<name>A0AB39Y490_9ACTN</name>
<reference evidence="2" key="1">
    <citation type="submission" date="2024-08" db="EMBL/GenBank/DDBJ databases">
        <authorList>
            <person name="Yu S.T."/>
        </authorList>
    </citation>
    <scope>NUCLEOTIDE SEQUENCE</scope>
    <source>
        <strain evidence="2">R33</strain>
    </source>
</reference>